<organism evidence="4 5">
    <name type="scientific">Rotaria magnacalcarata</name>
    <dbReference type="NCBI Taxonomy" id="392030"/>
    <lineage>
        <taxon>Eukaryota</taxon>
        <taxon>Metazoa</taxon>
        <taxon>Spiralia</taxon>
        <taxon>Gnathifera</taxon>
        <taxon>Rotifera</taxon>
        <taxon>Eurotatoria</taxon>
        <taxon>Bdelloidea</taxon>
        <taxon>Philodinida</taxon>
        <taxon>Philodinidae</taxon>
        <taxon>Rotaria</taxon>
    </lineage>
</organism>
<keyword evidence="1" id="KW-0677">Repeat</keyword>
<comment type="caution">
    <text evidence="4">The sequence shown here is derived from an EMBL/GenBank/DDBJ whole genome shotgun (WGS) entry which is preliminary data.</text>
</comment>
<keyword evidence="2" id="KW-0802">TPR repeat</keyword>
<dbReference type="Gene3D" id="1.25.40.10">
    <property type="entry name" value="Tetratricopeptide repeat domain"/>
    <property type="match status" value="1"/>
</dbReference>
<feature type="non-terminal residue" evidence="4">
    <location>
        <position position="70"/>
    </location>
</feature>
<evidence type="ECO:0008006" key="6">
    <source>
        <dbReference type="Google" id="ProtNLM"/>
    </source>
</evidence>
<dbReference type="AlphaFoldDB" id="A0A8S3ALZ7"/>
<evidence type="ECO:0000313" key="4">
    <source>
        <dbReference type="EMBL" id="CAF4744049.1"/>
    </source>
</evidence>
<dbReference type="InterPro" id="IPR019734">
    <property type="entry name" value="TPR_rpt"/>
</dbReference>
<dbReference type="Proteomes" id="UP000681967">
    <property type="component" value="Unassembled WGS sequence"/>
</dbReference>
<evidence type="ECO:0000256" key="2">
    <source>
        <dbReference type="ARBA" id="ARBA00022803"/>
    </source>
</evidence>
<gene>
    <name evidence="3" type="ORF">BYL167_LOCUS42667</name>
    <name evidence="4" type="ORF">GIL414_LOCUS44859</name>
</gene>
<dbReference type="SUPFAM" id="SSF48452">
    <property type="entry name" value="TPR-like"/>
    <property type="match status" value="1"/>
</dbReference>
<dbReference type="EMBL" id="CAJOBH010111369">
    <property type="protein sequence ID" value="CAF4662991.1"/>
    <property type="molecule type" value="Genomic_DNA"/>
</dbReference>
<feature type="non-terminal residue" evidence="4">
    <location>
        <position position="1"/>
    </location>
</feature>
<dbReference type="Proteomes" id="UP000681720">
    <property type="component" value="Unassembled WGS sequence"/>
</dbReference>
<sequence>LIKDNYDLSLNWHEKSLEILKPNDPCLADCYHSIGCIYQKKGHSKLALEFYDKSLNIWKNCFGEDYHQIA</sequence>
<evidence type="ECO:0000313" key="3">
    <source>
        <dbReference type="EMBL" id="CAF4662991.1"/>
    </source>
</evidence>
<dbReference type="Pfam" id="PF13424">
    <property type="entry name" value="TPR_12"/>
    <property type="match status" value="1"/>
</dbReference>
<dbReference type="EMBL" id="CAJOBJ010136458">
    <property type="protein sequence ID" value="CAF4744049.1"/>
    <property type="molecule type" value="Genomic_DNA"/>
</dbReference>
<dbReference type="InterPro" id="IPR011990">
    <property type="entry name" value="TPR-like_helical_dom_sf"/>
</dbReference>
<protein>
    <recommendedName>
        <fullName evidence="6">Tetratricopeptide repeat protein</fullName>
    </recommendedName>
</protein>
<reference evidence="4" key="1">
    <citation type="submission" date="2021-02" db="EMBL/GenBank/DDBJ databases">
        <authorList>
            <person name="Nowell W R."/>
        </authorList>
    </citation>
    <scope>NUCLEOTIDE SEQUENCE</scope>
</reference>
<accession>A0A8S3ALZ7</accession>
<name>A0A8S3ALZ7_9BILA</name>
<evidence type="ECO:0000313" key="5">
    <source>
        <dbReference type="Proteomes" id="UP000681720"/>
    </source>
</evidence>
<dbReference type="SMART" id="SM00028">
    <property type="entry name" value="TPR"/>
    <property type="match status" value="1"/>
</dbReference>
<evidence type="ECO:0000256" key="1">
    <source>
        <dbReference type="ARBA" id="ARBA00022737"/>
    </source>
</evidence>
<proteinExistence type="predicted"/>
<dbReference type="PANTHER" id="PTHR45641">
    <property type="entry name" value="TETRATRICOPEPTIDE REPEAT PROTEIN (AFU_ORTHOLOGUE AFUA_6G03870)"/>
    <property type="match status" value="1"/>
</dbReference>
<dbReference type="PANTHER" id="PTHR45641:SF19">
    <property type="entry name" value="NEPHROCYSTIN-3"/>
    <property type="match status" value="1"/>
</dbReference>